<sequence>MDTLIELSHIKKAFGKLQVLKDISCHFESGNIVSVLGPNASGKTTMIKSILGMVIPDEGDIRFRGARVNKTFDYKKYIGYMPQIGHYPDNMKIGQLFDMMLDIRNCNKIPDTDLIEAYRLKSMYHKPMRALSGGTRQKVSAALAFMFNPDVLILDEPTAGLDPFATEILKQKILAEKANNRLVIITSHILSESEELADTVMYLYEGKIKFYEPLAALQMETGEQRLGKILTRLLTEEHV</sequence>
<keyword evidence="2" id="KW-0547">Nucleotide-binding</keyword>
<evidence type="ECO:0000313" key="7">
    <source>
        <dbReference type="Proteomes" id="UP000250557"/>
    </source>
</evidence>
<dbReference type="InterPro" id="IPR027417">
    <property type="entry name" value="P-loop_NTPase"/>
</dbReference>
<reference evidence="5 7" key="1">
    <citation type="submission" date="2019-08" db="EMBL/GenBank/DDBJ databases">
        <title>Comparative genome analysis confer to the adaptation heavy metal polluted environment.</title>
        <authorList>
            <person name="Li Y."/>
        </authorList>
    </citation>
    <scope>NUCLEOTIDE SEQUENCE [LARGE SCALE GENOMIC DNA]</scope>
    <source>
        <strain evidence="5 7">P2</strain>
    </source>
</reference>
<dbReference type="PANTHER" id="PTHR42939:SF1">
    <property type="entry name" value="ABC TRANSPORTER ATP-BINDING PROTEIN ALBC-RELATED"/>
    <property type="match status" value="1"/>
</dbReference>
<dbReference type="GO" id="GO:0005524">
    <property type="term" value="F:ATP binding"/>
    <property type="evidence" value="ECO:0007669"/>
    <property type="project" value="UniProtKB-KW"/>
</dbReference>
<keyword evidence="3 5" id="KW-0067">ATP-binding</keyword>
<organism evidence="5 7">
    <name type="scientific">Mucilaginibacter rubeus</name>
    <dbReference type="NCBI Taxonomy" id="2027860"/>
    <lineage>
        <taxon>Bacteria</taxon>
        <taxon>Pseudomonadati</taxon>
        <taxon>Bacteroidota</taxon>
        <taxon>Sphingobacteriia</taxon>
        <taxon>Sphingobacteriales</taxon>
        <taxon>Sphingobacteriaceae</taxon>
        <taxon>Mucilaginibacter</taxon>
    </lineage>
</organism>
<proteinExistence type="predicted"/>
<evidence type="ECO:0000313" key="5">
    <source>
        <dbReference type="EMBL" id="QEM04201.1"/>
    </source>
</evidence>
<evidence type="ECO:0000259" key="4">
    <source>
        <dbReference type="PROSITE" id="PS50893"/>
    </source>
</evidence>
<gene>
    <name evidence="5" type="ORF">DIU31_012020</name>
    <name evidence="6" type="ORF">J3L21_15570</name>
</gene>
<name>A0AAE6JF17_9SPHI</name>
<dbReference type="PANTHER" id="PTHR42939">
    <property type="entry name" value="ABC TRANSPORTER ATP-BINDING PROTEIN ALBC-RELATED"/>
    <property type="match status" value="1"/>
</dbReference>
<keyword evidence="8" id="KW-1185">Reference proteome</keyword>
<dbReference type="Pfam" id="PF00005">
    <property type="entry name" value="ABC_tran"/>
    <property type="match status" value="1"/>
</dbReference>
<feature type="domain" description="ABC transporter" evidence="4">
    <location>
        <begin position="5"/>
        <end position="230"/>
    </location>
</feature>
<keyword evidence="1" id="KW-0813">Transport</keyword>
<dbReference type="AlphaFoldDB" id="A0AAE6JF17"/>
<dbReference type="Gene3D" id="3.40.50.300">
    <property type="entry name" value="P-loop containing nucleotide triphosphate hydrolases"/>
    <property type="match status" value="1"/>
</dbReference>
<dbReference type="GO" id="GO:0016887">
    <property type="term" value="F:ATP hydrolysis activity"/>
    <property type="evidence" value="ECO:0007669"/>
    <property type="project" value="InterPro"/>
</dbReference>
<evidence type="ECO:0000313" key="6">
    <source>
        <dbReference type="EMBL" id="QTE53315.1"/>
    </source>
</evidence>
<dbReference type="RefSeq" id="WP_112654956.1">
    <property type="nucleotide sequence ID" value="NZ_CP043451.1"/>
</dbReference>
<evidence type="ECO:0000313" key="8">
    <source>
        <dbReference type="Proteomes" id="UP000663940"/>
    </source>
</evidence>
<dbReference type="SMART" id="SM00382">
    <property type="entry name" value="AAA"/>
    <property type="match status" value="1"/>
</dbReference>
<dbReference type="CDD" id="cd03230">
    <property type="entry name" value="ABC_DR_subfamily_A"/>
    <property type="match status" value="1"/>
</dbReference>
<reference evidence="6 8" key="2">
    <citation type="submission" date="2021-03" db="EMBL/GenBank/DDBJ databases">
        <title>Mucilaginibacter strains isolated from gold and copper mining confer multi heavy-metal resistance.</title>
        <authorList>
            <person name="Li Y."/>
        </authorList>
    </citation>
    <scope>NUCLEOTIDE SEQUENCE [LARGE SCALE GENOMIC DNA]</scope>
    <source>
        <strain evidence="6 8">P2-4</strain>
    </source>
</reference>
<evidence type="ECO:0000256" key="3">
    <source>
        <dbReference type="ARBA" id="ARBA00022840"/>
    </source>
</evidence>
<dbReference type="Proteomes" id="UP000663940">
    <property type="component" value="Chromosome"/>
</dbReference>
<evidence type="ECO:0000256" key="1">
    <source>
        <dbReference type="ARBA" id="ARBA00022448"/>
    </source>
</evidence>
<dbReference type="PROSITE" id="PS50893">
    <property type="entry name" value="ABC_TRANSPORTER_2"/>
    <property type="match status" value="1"/>
</dbReference>
<accession>A0AAE6JF17</accession>
<dbReference type="EMBL" id="CP071880">
    <property type="protein sequence ID" value="QTE53315.1"/>
    <property type="molecule type" value="Genomic_DNA"/>
</dbReference>
<dbReference type="Proteomes" id="UP000250557">
    <property type="component" value="Chromosome"/>
</dbReference>
<dbReference type="SUPFAM" id="SSF52540">
    <property type="entry name" value="P-loop containing nucleoside triphosphate hydrolases"/>
    <property type="match status" value="1"/>
</dbReference>
<dbReference type="EMBL" id="CP043451">
    <property type="protein sequence ID" value="QEM04201.1"/>
    <property type="molecule type" value="Genomic_DNA"/>
</dbReference>
<dbReference type="InterPro" id="IPR051782">
    <property type="entry name" value="ABC_Transporter_VariousFunc"/>
</dbReference>
<dbReference type="InterPro" id="IPR003439">
    <property type="entry name" value="ABC_transporter-like_ATP-bd"/>
</dbReference>
<evidence type="ECO:0000256" key="2">
    <source>
        <dbReference type="ARBA" id="ARBA00022741"/>
    </source>
</evidence>
<dbReference type="InterPro" id="IPR003593">
    <property type="entry name" value="AAA+_ATPase"/>
</dbReference>
<protein>
    <submittedName>
        <fullName evidence="5">ABC transporter ATP-binding protein</fullName>
    </submittedName>
</protein>